<feature type="transmembrane region" description="Helical" evidence="1">
    <location>
        <begin position="68"/>
        <end position="85"/>
    </location>
</feature>
<dbReference type="AlphaFoldDB" id="A0A5C1Y9H8"/>
<evidence type="ECO:0000313" key="3">
    <source>
        <dbReference type="Proteomes" id="UP000322159"/>
    </source>
</evidence>
<keyword evidence="1" id="KW-1133">Transmembrane helix</keyword>
<dbReference type="EMBL" id="CP043504">
    <property type="protein sequence ID" value="QEO10058.1"/>
    <property type="molecule type" value="Genomic_DNA"/>
</dbReference>
<keyword evidence="3" id="KW-1185">Reference proteome</keyword>
<dbReference type="KEGG" id="lyk:FLP23_08605"/>
<dbReference type="RefSeq" id="WP_149325476.1">
    <property type="nucleotide sequence ID" value="NZ_CP043504.1"/>
</dbReference>
<name>A0A5C1Y9H8_9MICO</name>
<evidence type="ECO:0000313" key="2">
    <source>
        <dbReference type="EMBL" id="QEO10058.1"/>
    </source>
</evidence>
<sequence length="108" mass="11761">MVQEPTGGAKYAGCIAKPPVVHTVTELPPSPELERRSRMIKYTIAMSIRVVCLALCLVVPGWWLLIPAVGAVFLPYFAVVIANNAHTGERGRVRRPGALVRRNPDDAS</sequence>
<organism evidence="2 3">
    <name type="scientific">Protaetiibacter larvae</name>
    <dbReference type="NCBI Taxonomy" id="2592654"/>
    <lineage>
        <taxon>Bacteria</taxon>
        <taxon>Bacillati</taxon>
        <taxon>Actinomycetota</taxon>
        <taxon>Actinomycetes</taxon>
        <taxon>Micrococcales</taxon>
        <taxon>Microbacteriaceae</taxon>
        <taxon>Protaetiibacter</taxon>
    </lineage>
</organism>
<reference evidence="2 3" key="1">
    <citation type="submission" date="2019-09" db="EMBL/GenBank/DDBJ databases">
        <title>Genome sequencing of strain KACC 19322.</title>
        <authorList>
            <person name="Heo J."/>
            <person name="Kim S.-J."/>
            <person name="Kim J.-S."/>
            <person name="Hong S.-B."/>
            <person name="Kwon S.-W."/>
        </authorList>
    </citation>
    <scope>NUCLEOTIDE SEQUENCE [LARGE SCALE GENOMIC DNA]</scope>
    <source>
        <strain evidence="2 3">KACC 19322</strain>
    </source>
</reference>
<protein>
    <submittedName>
        <fullName evidence="2">DUF3099 domain-containing protein</fullName>
    </submittedName>
</protein>
<proteinExistence type="predicted"/>
<dbReference type="Pfam" id="PF11298">
    <property type="entry name" value="DUF3099"/>
    <property type="match status" value="1"/>
</dbReference>
<feature type="transmembrane region" description="Helical" evidence="1">
    <location>
        <begin position="42"/>
        <end position="62"/>
    </location>
</feature>
<evidence type="ECO:0000256" key="1">
    <source>
        <dbReference type="SAM" id="Phobius"/>
    </source>
</evidence>
<dbReference type="OrthoDB" id="4229919at2"/>
<keyword evidence="1" id="KW-0472">Membrane</keyword>
<dbReference type="InterPro" id="IPR021449">
    <property type="entry name" value="DUF3099"/>
</dbReference>
<dbReference type="Proteomes" id="UP000322159">
    <property type="component" value="Chromosome"/>
</dbReference>
<accession>A0A5C1Y9H8</accession>
<gene>
    <name evidence="2" type="ORF">FLP23_08605</name>
</gene>
<keyword evidence="1" id="KW-0812">Transmembrane</keyword>